<protein>
    <recommendedName>
        <fullName evidence="2">Terminase large subunit gp17-like C-terminal domain-containing protein</fullName>
    </recommendedName>
</protein>
<reference evidence="3" key="1">
    <citation type="journal article" date="2015" name="Nature">
        <title>Complex archaea that bridge the gap between prokaryotes and eukaryotes.</title>
        <authorList>
            <person name="Spang A."/>
            <person name="Saw J.H."/>
            <person name="Jorgensen S.L."/>
            <person name="Zaremba-Niedzwiedzka K."/>
            <person name="Martijn J."/>
            <person name="Lind A.E."/>
            <person name="van Eijk R."/>
            <person name="Schleper C."/>
            <person name="Guy L."/>
            <person name="Ettema T.J."/>
        </authorList>
    </citation>
    <scope>NUCLEOTIDE SEQUENCE</scope>
</reference>
<name>A0A0F9AE60_9ZZZZ</name>
<proteinExistence type="predicted"/>
<sequence length="180" mass="20253">DETVVMVRRGLKVTKIESWGKQDTTFTSGKVAEMAREEQATAIYVDEIGVGAGVVDPLKANHFNVVGVVSSESARKPDIYANRRAELYCQLADHFVEGSIAIPDHPKLSSQLSSIKYKFDTHHRKIIESKDDMRKRSLHSPDYADALMLAYSDFTPETVVSDQGYRTTIPQRVTPVRLRR</sequence>
<dbReference type="Gene3D" id="3.30.420.240">
    <property type="match status" value="1"/>
</dbReference>
<evidence type="ECO:0000313" key="3">
    <source>
        <dbReference type="EMBL" id="KKK76769.1"/>
    </source>
</evidence>
<dbReference type="InterPro" id="IPR035421">
    <property type="entry name" value="Terminase_6C"/>
</dbReference>
<keyword evidence="1" id="KW-1188">Viral release from host cell</keyword>
<evidence type="ECO:0000256" key="1">
    <source>
        <dbReference type="ARBA" id="ARBA00022612"/>
    </source>
</evidence>
<feature type="non-terminal residue" evidence="3">
    <location>
        <position position="1"/>
    </location>
</feature>
<dbReference type="AlphaFoldDB" id="A0A0F9AE60"/>
<evidence type="ECO:0000259" key="2">
    <source>
        <dbReference type="Pfam" id="PF17289"/>
    </source>
</evidence>
<dbReference type="EMBL" id="LAZR01055262">
    <property type="protein sequence ID" value="KKK76769.1"/>
    <property type="molecule type" value="Genomic_DNA"/>
</dbReference>
<dbReference type="Pfam" id="PF17289">
    <property type="entry name" value="Terminase_6C"/>
    <property type="match status" value="1"/>
</dbReference>
<feature type="domain" description="Terminase large subunit gp17-like C-terminal" evidence="2">
    <location>
        <begin position="7"/>
        <end position="152"/>
    </location>
</feature>
<comment type="caution">
    <text evidence="3">The sequence shown here is derived from an EMBL/GenBank/DDBJ whole genome shotgun (WGS) entry which is preliminary data.</text>
</comment>
<gene>
    <name evidence="3" type="ORF">LCGC14_2860280</name>
</gene>
<organism evidence="3">
    <name type="scientific">marine sediment metagenome</name>
    <dbReference type="NCBI Taxonomy" id="412755"/>
    <lineage>
        <taxon>unclassified sequences</taxon>
        <taxon>metagenomes</taxon>
        <taxon>ecological metagenomes</taxon>
    </lineage>
</organism>
<accession>A0A0F9AE60</accession>